<keyword evidence="2" id="KW-0614">Plasmid</keyword>
<organism evidence="2 3">
    <name type="scientific">Sinorhizobium americanum</name>
    <dbReference type="NCBI Taxonomy" id="194963"/>
    <lineage>
        <taxon>Bacteria</taxon>
        <taxon>Pseudomonadati</taxon>
        <taxon>Pseudomonadota</taxon>
        <taxon>Alphaproteobacteria</taxon>
        <taxon>Hyphomicrobiales</taxon>
        <taxon>Rhizobiaceae</taxon>
        <taxon>Sinorhizobium/Ensifer group</taxon>
        <taxon>Sinorhizobium</taxon>
    </lineage>
</organism>
<dbReference type="AlphaFoldDB" id="A0A1L3LZH1"/>
<name>A0A1L3LZH1_9HYPH</name>
<evidence type="ECO:0000256" key="1">
    <source>
        <dbReference type="SAM" id="MobiDB-lite"/>
    </source>
</evidence>
<protein>
    <submittedName>
        <fullName evidence="2">Uncharacterized protein</fullName>
    </submittedName>
</protein>
<reference evidence="2 3" key="1">
    <citation type="submission" date="2015-10" db="EMBL/GenBank/DDBJ databases">
        <title>Genomic differences between typical nodule nitrogen-fixing rhizobial strains and those coming from bean seeds.</title>
        <authorList>
            <person name="Peralta H."/>
            <person name="Aguilar-Vera A."/>
            <person name="Diaz R."/>
            <person name="Mora Y."/>
            <person name="Martinez-Batallar G."/>
            <person name="Salazar E."/>
            <person name="Vargas-Lagunas C."/>
            <person name="Encarnacion S."/>
            <person name="Girard L."/>
            <person name="Mora J."/>
        </authorList>
    </citation>
    <scope>NUCLEOTIDE SEQUENCE [LARGE SCALE GENOMIC DNA]</scope>
    <source>
        <strain evidence="2 3">CFNEI 73</strain>
        <plasmid evidence="2 3">C</plasmid>
    </source>
</reference>
<evidence type="ECO:0000313" key="3">
    <source>
        <dbReference type="Proteomes" id="UP000182306"/>
    </source>
</evidence>
<dbReference type="KEGG" id="same:SAMCFNEI73_pC1791"/>
<feature type="compositionally biased region" description="Basic and acidic residues" evidence="1">
    <location>
        <begin position="27"/>
        <end position="39"/>
    </location>
</feature>
<proteinExistence type="predicted"/>
<dbReference type="Proteomes" id="UP000182306">
    <property type="component" value="Plasmid C"/>
</dbReference>
<evidence type="ECO:0000313" key="2">
    <source>
        <dbReference type="EMBL" id="APG95495.1"/>
    </source>
</evidence>
<sequence>MEWTAAGEGAFNDSRRHRVDPNVVKESMTDRDGRRFAVE</sequence>
<feature type="region of interest" description="Disordered" evidence="1">
    <location>
        <begin position="1"/>
        <end position="39"/>
    </location>
</feature>
<accession>A0A1L3LZH1</accession>
<gene>
    <name evidence="2" type="ORF">SAMCFNEI73_pC1791</name>
</gene>
<geneLocation type="plasmid" evidence="2 3">
    <name>C</name>
</geneLocation>
<keyword evidence="3" id="KW-1185">Reference proteome</keyword>
<dbReference type="EMBL" id="CP013110">
    <property type="protein sequence ID" value="APG95495.1"/>
    <property type="molecule type" value="Genomic_DNA"/>
</dbReference>